<dbReference type="AlphaFoldDB" id="A0A7M7MZA8"/>
<reference evidence="1" key="2">
    <citation type="submission" date="2021-01" db="UniProtKB">
        <authorList>
            <consortium name="EnsemblMetazoa"/>
        </authorList>
    </citation>
    <scope>IDENTIFICATION</scope>
</reference>
<dbReference type="Proteomes" id="UP000007110">
    <property type="component" value="Unassembled WGS sequence"/>
</dbReference>
<dbReference type="RefSeq" id="XP_030828852.1">
    <property type="nucleotide sequence ID" value="XM_030972992.1"/>
</dbReference>
<evidence type="ECO:0000313" key="1">
    <source>
        <dbReference type="EnsemblMetazoa" id="XP_030828852"/>
    </source>
</evidence>
<evidence type="ECO:0000313" key="2">
    <source>
        <dbReference type="Proteomes" id="UP000007110"/>
    </source>
</evidence>
<dbReference type="EnsemblMetazoa" id="XM_030972992">
    <property type="protein sequence ID" value="XP_030828852"/>
    <property type="gene ID" value="LOC100889137"/>
</dbReference>
<proteinExistence type="predicted"/>
<dbReference type="PANTHER" id="PTHR14890:SF1">
    <property type="entry name" value="FANCONI ANEMIA CORE COMPLEX-ASSOCIATED PROTEIN 100"/>
    <property type="match status" value="1"/>
</dbReference>
<dbReference type="GO" id="GO:0005654">
    <property type="term" value="C:nucleoplasm"/>
    <property type="evidence" value="ECO:0000318"/>
    <property type="project" value="GO_Central"/>
</dbReference>
<protein>
    <submittedName>
        <fullName evidence="1">Uncharacterized protein</fullName>
    </submittedName>
</protein>
<dbReference type="OrthoDB" id="6495021at2759"/>
<accession>A0A7M7MZA8</accession>
<keyword evidence="2" id="KW-1185">Reference proteome</keyword>
<sequence>MQAVEPVTMVDEQKIMLHMNNLERLMMVNDSLVTCCREGVGWRIAVHPCQMNKESFTCDKNPLYSTLIFGADVESSHHALNGHASSSNQNPGDSNDEEVDATAGVGVYGLVSSSSHGNSSTMMQSCAILVMSDALFDAMWGSEANLVDSPVIIITLPDGCVYSILLKSFHPTSFSSSSAKAIRLLCRSLEPVTQVCILSYSNRSNLAGSGLDCLVLVGAGGQLMIFYGDPTDSNCTEISRLHTSASISSAVGTKDTLICASNFDLSFITFHMKDAVLQMTMDRCSMPGLAAMALLKGTSSSYRVLAVKKNGTVLHLSLPSEHTTDIDHAEISSTAARQRVHEALRNMQEVSSKMAALTRLGSRQRAVLEELSSAHHIVCQTWETSHAFELESRVECILENGHKRTKVSCKVTNCTSWTMSHGWTLMGTVSGDCDERSKVSGSRYHRTKSIPLVKFVPKTSMMLSFVLDESGMASSWPLTVQCSLCLDLSALLEDTLQKEDISNIAESSVTLDGEIEGAVFLIGSSKVDALDSLQQRDQRGAGTERRYQGYDWTGTAFGQVPGGPKQQESSAARDKMASITIQLDKNLLCSHTDVADGSRIPSKQVLQQLLPSNQSVMVKDSCIEAVTPCGCLVSIQALEPNAEVISLQITSSDEEITRGLVEAIHRRVKNSKLMSAGFRVDLEKMNKEASIVEGHLGKLISISDQLTSDKSREDLILLVNELIHLHGNIRSQMILH</sequence>
<dbReference type="GeneID" id="100889137"/>
<reference evidence="2" key="1">
    <citation type="submission" date="2015-02" db="EMBL/GenBank/DDBJ databases">
        <title>Genome sequencing for Strongylocentrotus purpuratus.</title>
        <authorList>
            <person name="Murali S."/>
            <person name="Liu Y."/>
            <person name="Vee V."/>
            <person name="English A."/>
            <person name="Wang M."/>
            <person name="Skinner E."/>
            <person name="Han Y."/>
            <person name="Muzny D.M."/>
            <person name="Worley K.C."/>
            <person name="Gibbs R.A."/>
        </authorList>
    </citation>
    <scope>NUCLEOTIDE SEQUENCE</scope>
</reference>
<dbReference type="KEGG" id="spu:100889137"/>
<dbReference type="GO" id="GO:0036297">
    <property type="term" value="P:interstrand cross-link repair"/>
    <property type="evidence" value="ECO:0007669"/>
    <property type="project" value="InterPro"/>
</dbReference>
<name>A0A7M7MZA8_STRPU</name>
<organism evidence="1 2">
    <name type="scientific">Strongylocentrotus purpuratus</name>
    <name type="common">Purple sea urchin</name>
    <dbReference type="NCBI Taxonomy" id="7668"/>
    <lineage>
        <taxon>Eukaryota</taxon>
        <taxon>Metazoa</taxon>
        <taxon>Echinodermata</taxon>
        <taxon>Eleutherozoa</taxon>
        <taxon>Echinozoa</taxon>
        <taxon>Echinoidea</taxon>
        <taxon>Euechinoidea</taxon>
        <taxon>Echinacea</taxon>
        <taxon>Camarodonta</taxon>
        <taxon>Echinidea</taxon>
        <taxon>Strongylocentrotidae</taxon>
        <taxon>Strongylocentrotus</taxon>
    </lineage>
</organism>
<dbReference type="InterPro" id="IPR029251">
    <property type="entry name" value="Faap100"/>
</dbReference>
<dbReference type="PANTHER" id="PTHR14890">
    <property type="entry name" value="FANCONI ANEMIA CORE COMPLEX-ASSOCIATED PROTEIN 100"/>
    <property type="match status" value="1"/>
</dbReference>
<dbReference type="FunCoup" id="A0A7M7MZA8">
    <property type="interactions" value="701"/>
</dbReference>
<dbReference type="GO" id="GO:0043240">
    <property type="term" value="C:Fanconi anaemia nuclear complex"/>
    <property type="evidence" value="ECO:0007669"/>
    <property type="project" value="InterPro"/>
</dbReference>
<dbReference type="InParanoid" id="A0A7M7MZA8"/>